<protein>
    <submittedName>
        <fullName evidence="1">Uncharacterized protein</fullName>
    </submittedName>
</protein>
<evidence type="ECO:0000313" key="1">
    <source>
        <dbReference type="EMBL" id="KMZ95945.1"/>
    </source>
</evidence>
<dbReference type="EMBL" id="KQ234970">
    <property type="protein sequence ID" value="KMZ95945.1"/>
    <property type="molecule type" value="Genomic_DNA"/>
</dbReference>
<reference evidence="1 2" key="1">
    <citation type="submission" date="2011-08" db="EMBL/GenBank/DDBJ databases">
        <title>The Genome Sequence of Plasmodium vivax Mauritania I.</title>
        <authorList>
            <consortium name="The Broad Institute Genome Sequencing Platform"/>
            <consortium name="The Broad Institute Genome Sequencing Center for Infectious Disease"/>
            <person name="Neafsey D."/>
            <person name="Carlton J."/>
            <person name="Barnwell J."/>
            <person name="Collins W."/>
            <person name="Escalante A."/>
            <person name="Mullikin J."/>
            <person name="Saul A."/>
            <person name="Guigo R."/>
            <person name="Camara F."/>
            <person name="Young S.K."/>
            <person name="Zeng Q."/>
            <person name="Gargeya S."/>
            <person name="Fitzgerald M."/>
            <person name="Haas B."/>
            <person name="Abouelleil A."/>
            <person name="Alvarado L."/>
            <person name="Arachchi H.M."/>
            <person name="Berlin A."/>
            <person name="Brown A."/>
            <person name="Chapman S.B."/>
            <person name="Chen Z."/>
            <person name="Dunbar C."/>
            <person name="Freedman E."/>
            <person name="Gearin G."/>
            <person name="Gellesch M."/>
            <person name="Goldberg J."/>
            <person name="Griggs A."/>
            <person name="Gujja S."/>
            <person name="Heiman D."/>
            <person name="Howarth C."/>
            <person name="Larson L."/>
            <person name="Lui A."/>
            <person name="MacDonald P.J.P."/>
            <person name="Montmayeur A."/>
            <person name="Murphy C."/>
            <person name="Neiman D."/>
            <person name="Pearson M."/>
            <person name="Priest M."/>
            <person name="Roberts A."/>
            <person name="Saif S."/>
            <person name="Shea T."/>
            <person name="Shenoy N."/>
            <person name="Sisk P."/>
            <person name="Stolte C."/>
            <person name="Sykes S."/>
            <person name="Wortman J."/>
            <person name="Nusbaum C."/>
            <person name="Birren B."/>
        </authorList>
    </citation>
    <scope>NUCLEOTIDE SEQUENCE [LARGE SCALE GENOMIC DNA]</scope>
    <source>
        <strain evidence="1 2">Mauritania I</strain>
    </source>
</reference>
<sequence length="260" mass="30408">MTNQPPDYDIFNDFDTWKTSLSAVNNPHNYKKNTELCENIKINSEVGNNPKEICKSFVRLFNILLANHAGKIGELKNKKYSDFMNYWLNQNLTDVAYHETTKNIIFQEIKKISCMFEAKDVLENKMYLMDSKHFFNFHILYKLYDNYDSLSQNDNYYNKFLEEMKCEYNNGLDKCFYSGDVKFCKALKKFRDDYEKSKNTKSKYCNGEDKICRSLPELNISSSVSHKEQLNIAKIGIGLIGTSYAPYLKGYSVDKSGEVY</sequence>
<accession>A0A0J9TJR7</accession>
<organism evidence="1 2">
    <name type="scientific">Plasmodium vivax Mauritania I</name>
    <dbReference type="NCBI Taxonomy" id="1035515"/>
    <lineage>
        <taxon>Eukaryota</taxon>
        <taxon>Sar</taxon>
        <taxon>Alveolata</taxon>
        <taxon>Apicomplexa</taxon>
        <taxon>Aconoidasida</taxon>
        <taxon>Haemosporida</taxon>
        <taxon>Plasmodiidae</taxon>
        <taxon>Plasmodium</taxon>
        <taxon>Plasmodium (Plasmodium)</taxon>
    </lineage>
</organism>
<evidence type="ECO:0000313" key="2">
    <source>
        <dbReference type="Proteomes" id="UP000053776"/>
    </source>
</evidence>
<dbReference type="Pfam" id="PF05795">
    <property type="entry name" value="Plasmodium_Vir"/>
    <property type="match status" value="1"/>
</dbReference>
<gene>
    <name evidence="1" type="ORF">PVMG_06172</name>
</gene>
<dbReference type="InterPro" id="IPR008780">
    <property type="entry name" value="Plasmodium_Vir"/>
</dbReference>
<dbReference type="AlphaFoldDB" id="A0A0J9TJR7"/>
<dbReference type="Proteomes" id="UP000053776">
    <property type="component" value="Unassembled WGS sequence"/>
</dbReference>
<proteinExistence type="predicted"/>
<name>A0A0J9TJR7_PLAVI</name>